<sequence length="102" mass="10719">VGWLQPTGGGINTVLSVPCCHLPSSHRSLSLSLSLFLSTLPSLHPPLEVDAASIDPLLEFNSPPSPPPPILDTSMGPLPLPSWPRTTALESDVINASRLHGV</sequence>
<dbReference type="EMBL" id="KV878253">
    <property type="protein sequence ID" value="OJZ80765.1"/>
    <property type="molecule type" value="Genomic_DNA"/>
</dbReference>
<dbReference type="AlphaFoldDB" id="A0A1M3T1Z0"/>
<name>A0A1M3T1Z0_ASPLC</name>
<protein>
    <submittedName>
        <fullName evidence="1">Uncharacterized protein</fullName>
    </submittedName>
</protein>
<gene>
    <name evidence="1" type="ORF">ASPFODRAFT_53000</name>
</gene>
<evidence type="ECO:0000313" key="1">
    <source>
        <dbReference type="EMBL" id="OJZ80765.1"/>
    </source>
</evidence>
<dbReference type="VEuPathDB" id="FungiDB:ASPFODRAFT_53000"/>
<accession>A0A1M3T1Z0</accession>
<organism evidence="1 2">
    <name type="scientific">Aspergillus luchuensis (strain CBS 106.47)</name>
    <dbReference type="NCBI Taxonomy" id="1137211"/>
    <lineage>
        <taxon>Eukaryota</taxon>
        <taxon>Fungi</taxon>
        <taxon>Dikarya</taxon>
        <taxon>Ascomycota</taxon>
        <taxon>Pezizomycotina</taxon>
        <taxon>Eurotiomycetes</taxon>
        <taxon>Eurotiomycetidae</taxon>
        <taxon>Eurotiales</taxon>
        <taxon>Aspergillaceae</taxon>
        <taxon>Aspergillus</taxon>
        <taxon>Aspergillus subgen. Circumdati</taxon>
    </lineage>
</organism>
<proteinExistence type="predicted"/>
<dbReference type="Proteomes" id="UP000184063">
    <property type="component" value="Unassembled WGS sequence"/>
</dbReference>
<evidence type="ECO:0000313" key="2">
    <source>
        <dbReference type="Proteomes" id="UP000184063"/>
    </source>
</evidence>
<reference evidence="2" key="1">
    <citation type="journal article" date="2017" name="Genome Biol.">
        <title>Comparative genomics reveals high biological diversity and specific adaptations in the industrially and medically important fungal genus Aspergillus.</title>
        <authorList>
            <person name="de Vries R.P."/>
            <person name="Riley R."/>
            <person name="Wiebenga A."/>
            <person name="Aguilar-Osorio G."/>
            <person name="Amillis S."/>
            <person name="Uchima C.A."/>
            <person name="Anderluh G."/>
            <person name="Asadollahi M."/>
            <person name="Askin M."/>
            <person name="Barry K."/>
            <person name="Battaglia E."/>
            <person name="Bayram O."/>
            <person name="Benocci T."/>
            <person name="Braus-Stromeyer S.A."/>
            <person name="Caldana C."/>
            <person name="Canovas D."/>
            <person name="Cerqueira G.C."/>
            <person name="Chen F."/>
            <person name="Chen W."/>
            <person name="Choi C."/>
            <person name="Clum A."/>
            <person name="Dos Santos R.A."/>
            <person name="Damasio A.R."/>
            <person name="Diallinas G."/>
            <person name="Emri T."/>
            <person name="Fekete E."/>
            <person name="Flipphi M."/>
            <person name="Freyberg S."/>
            <person name="Gallo A."/>
            <person name="Gournas C."/>
            <person name="Habgood R."/>
            <person name="Hainaut M."/>
            <person name="Harispe M.L."/>
            <person name="Henrissat B."/>
            <person name="Hilden K.S."/>
            <person name="Hope R."/>
            <person name="Hossain A."/>
            <person name="Karabika E."/>
            <person name="Karaffa L."/>
            <person name="Karanyi Z."/>
            <person name="Krasevec N."/>
            <person name="Kuo A."/>
            <person name="Kusch H."/>
            <person name="LaButti K."/>
            <person name="Lagendijk E.L."/>
            <person name="Lapidus A."/>
            <person name="Levasseur A."/>
            <person name="Lindquist E."/>
            <person name="Lipzen A."/>
            <person name="Logrieco A.F."/>
            <person name="MacCabe A."/>
            <person name="Maekelae M.R."/>
            <person name="Malavazi I."/>
            <person name="Melin P."/>
            <person name="Meyer V."/>
            <person name="Mielnichuk N."/>
            <person name="Miskei M."/>
            <person name="Molnar A.P."/>
            <person name="Mule G."/>
            <person name="Ngan C.Y."/>
            <person name="Orejas M."/>
            <person name="Orosz E."/>
            <person name="Ouedraogo J.P."/>
            <person name="Overkamp K.M."/>
            <person name="Park H.-S."/>
            <person name="Perrone G."/>
            <person name="Piumi F."/>
            <person name="Punt P.J."/>
            <person name="Ram A.F."/>
            <person name="Ramon A."/>
            <person name="Rauscher S."/>
            <person name="Record E."/>
            <person name="Riano-Pachon D.M."/>
            <person name="Robert V."/>
            <person name="Roehrig J."/>
            <person name="Ruller R."/>
            <person name="Salamov A."/>
            <person name="Salih N.S."/>
            <person name="Samson R.A."/>
            <person name="Sandor E."/>
            <person name="Sanguinetti M."/>
            <person name="Schuetze T."/>
            <person name="Sepcic K."/>
            <person name="Shelest E."/>
            <person name="Sherlock G."/>
            <person name="Sophianopoulou V."/>
            <person name="Squina F.M."/>
            <person name="Sun H."/>
            <person name="Susca A."/>
            <person name="Todd R.B."/>
            <person name="Tsang A."/>
            <person name="Unkles S.E."/>
            <person name="van de Wiele N."/>
            <person name="van Rossen-Uffink D."/>
            <person name="Oliveira J.V."/>
            <person name="Vesth T.C."/>
            <person name="Visser J."/>
            <person name="Yu J.-H."/>
            <person name="Zhou M."/>
            <person name="Andersen M.R."/>
            <person name="Archer D.B."/>
            <person name="Baker S.E."/>
            <person name="Benoit I."/>
            <person name="Brakhage A.A."/>
            <person name="Braus G.H."/>
            <person name="Fischer R."/>
            <person name="Frisvad J.C."/>
            <person name="Goldman G.H."/>
            <person name="Houbraken J."/>
            <person name="Oakley B."/>
            <person name="Pocsi I."/>
            <person name="Scazzocchio C."/>
            <person name="Seiboth B."/>
            <person name="vanKuyk P.A."/>
            <person name="Wortman J."/>
            <person name="Dyer P.S."/>
            <person name="Grigoriev I.V."/>
        </authorList>
    </citation>
    <scope>NUCLEOTIDE SEQUENCE [LARGE SCALE GENOMIC DNA]</scope>
    <source>
        <strain evidence="2">CBS 106.47</strain>
    </source>
</reference>
<feature type="non-terminal residue" evidence="1">
    <location>
        <position position="1"/>
    </location>
</feature>